<accession>A0A7Y3XC39</accession>
<evidence type="ECO:0000259" key="3">
    <source>
        <dbReference type="Pfam" id="PF05618"/>
    </source>
</evidence>
<protein>
    <submittedName>
        <fullName evidence="4">ATP-dependent zinc protease</fullName>
    </submittedName>
</protein>
<dbReference type="EMBL" id="JABFHI010000014">
    <property type="protein sequence ID" value="NOG32895.1"/>
    <property type="molecule type" value="Genomic_DNA"/>
</dbReference>
<feature type="domain" description="Retropepsin-like aspartic endopeptidase" evidence="3">
    <location>
        <begin position="136"/>
        <end position="273"/>
    </location>
</feature>
<name>A0A7Y3XC39_9GAMM</name>
<reference evidence="4 5" key="2">
    <citation type="submission" date="2020-06" db="EMBL/GenBank/DDBJ databases">
        <title>Halomonas songnenensis sp. nov., a moderately halophilic bacterium isolated from saline and alkaline soils.</title>
        <authorList>
            <person name="Jiang J."/>
            <person name="Pan Y."/>
        </authorList>
    </citation>
    <scope>NUCLEOTIDE SEQUENCE [LARGE SCALE GENOMIC DNA]</scope>
    <source>
        <strain evidence="4 5">TBZ9</strain>
    </source>
</reference>
<dbReference type="GO" id="GO:0006508">
    <property type="term" value="P:proteolysis"/>
    <property type="evidence" value="ECO:0007669"/>
    <property type="project" value="UniProtKB-KW"/>
</dbReference>
<dbReference type="Proteomes" id="UP000588806">
    <property type="component" value="Unassembled WGS sequence"/>
</dbReference>
<dbReference type="Gene3D" id="2.40.70.10">
    <property type="entry name" value="Acid Proteases"/>
    <property type="match status" value="1"/>
</dbReference>
<evidence type="ECO:0000313" key="5">
    <source>
        <dbReference type="Proteomes" id="UP000588806"/>
    </source>
</evidence>
<dbReference type="GO" id="GO:0008233">
    <property type="term" value="F:peptidase activity"/>
    <property type="evidence" value="ECO:0007669"/>
    <property type="project" value="UniProtKB-KW"/>
</dbReference>
<evidence type="ECO:0000256" key="2">
    <source>
        <dbReference type="SAM" id="SignalP"/>
    </source>
</evidence>
<feature type="compositionally biased region" description="Polar residues" evidence="1">
    <location>
        <begin position="279"/>
        <end position="298"/>
    </location>
</feature>
<dbReference type="PANTHER" id="PTHR38037">
    <property type="entry name" value="ZN_PROTEASE DOMAIN-CONTAINING PROTEIN"/>
    <property type="match status" value="1"/>
</dbReference>
<dbReference type="RefSeq" id="WP_171703349.1">
    <property type="nucleotide sequence ID" value="NZ_JABFHI010000014.1"/>
</dbReference>
<organism evidence="4 5">
    <name type="scientific">Vreelandella azerica</name>
    <dbReference type="NCBI Taxonomy" id="2732867"/>
    <lineage>
        <taxon>Bacteria</taxon>
        <taxon>Pseudomonadati</taxon>
        <taxon>Pseudomonadota</taxon>
        <taxon>Gammaproteobacteria</taxon>
        <taxon>Oceanospirillales</taxon>
        <taxon>Halomonadaceae</taxon>
        <taxon>Vreelandella</taxon>
    </lineage>
</organism>
<keyword evidence="5" id="KW-1185">Reference proteome</keyword>
<keyword evidence="2" id="KW-0732">Signal</keyword>
<keyword evidence="4" id="KW-0378">Hydrolase</keyword>
<dbReference type="PROSITE" id="PS51257">
    <property type="entry name" value="PROKAR_LIPOPROTEIN"/>
    <property type="match status" value="1"/>
</dbReference>
<reference evidence="4 5" key="1">
    <citation type="submission" date="2020-05" db="EMBL/GenBank/DDBJ databases">
        <authorList>
            <person name="Ruan W."/>
            <person name="Jeon C.O."/>
            <person name="Chun B.H."/>
        </authorList>
    </citation>
    <scope>NUCLEOTIDE SEQUENCE [LARGE SCALE GENOMIC DNA]</scope>
    <source>
        <strain evidence="4 5">TBZ9</strain>
    </source>
</reference>
<evidence type="ECO:0000313" key="4">
    <source>
        <dbReference type="EMBL" id="NOG32895.1"/>
    </source>
</evidence>
<dbReference type="InterPro" id="IPR021109">
    <property type="entry name" value="Peptidase_aspartic_dom_sf"/>
</dbReference>
<evidence type="ECO:0000256" key="1">
    <source>
        <dbReference type="SAM" id="MobiDB-lite"/>
    </source>
</evidence>
<sequence length="298" mass="32965">MDGRFTYLQLQTCPRLLLGTLLAALLTGCSAFIPEQSQDDTPKPLSTEAFEQRIDELALSLQSQCDTSALLDSQQRQAQRMTADVREIGSLLRRLNNNVDDLVLAAPQTTAPGAQQVSVGEACRQEDSPSGNKTLVGRSEWIGLPHLGTYLKARIDSGANTASLSTREITPFERDGEDWVRFKLALNDDDVVVKSVKNKWFEAPVERRVKVLQATGEDSRPVISLLITLGPIRQHAEFTLNDRTHLNFPVLLGRRFLLDIALIDVAESYLHERPEFSGGASSEQALNDQSSDTDMSDE</sequence>
<gene>
    <name evidence="4" type="ORF">HLB35_16000</name>
</gene>
<comment type="caution">
    <text evidence="4">The sequence shown here is derived from an EMBL/GenBank/DDBJ whole genome shotgun (WGS) entry which is preliminary data.</text>
</comment>
<dbReference type="AlphaFoldDB" id="A0A7Y3XC39"/>
<dbReference type="InterPro" id="IPR008503">
    <property type="entry name" value="Asp_endopeptidase"/>
</dbReference>
<dbReference type="SUPFAM" id="SSF50630">
    <property type="entry name" value="Acid proteases"/>
    <property type="match status" value="1"/>
</dbReference>
<dbReference type="Pfam" id="PF05618">
    <property type="entry name" value="Zn_protease"/>
    <property type="match status" value="1"/>
</dbReference>
<dbReference type="PANTHER" id="PTHR38037:SF2">
    <property type="entry name" value="ATP-DEPENDENT ZINC PROTEASE DOMAIN-CONTAINING PROTEIN-RELATED"/>
    <property type="match status" value="1"/>
</dbReference>
<feature type="signal peptide" evidence="2">
    <location>
        <begin position="1"/>
        <end position="31"/>
    </location>
</feature>
<feature type="chain" id="PRO_5031464961" evidence="2">
    <location>
        <begin position="32"/>
        <end position="298"/>
    </location>
</feature>
<keyword evidence="4" id="KW-0645">Protease</keyword>
<feature type="region of interest" description="Disordered" evidence="1">
    <location>
        <begin position="275"/>
        <end position="298"/>
    </location>
</feature>
<proteinExistence type="predicted"/>